<keyword evidence="4" id="KW-0378">Hydrolase</keyword>
<dbReference type="GO" id="GO:0004386">
    <property type="term" value="F:helicase activity"/>
    <property type="evidence" value="ECO:0007669"/>
    <property type="project" value="UniProtKB-KW"/>
</dbReference>
<name>A0A2M9A7K4_9BACT</name>
<keyword evidence="9" id="KW-0234">DNA repair</keyword>
<organism evidence="11 12">
    <name type="scientific">Hallerella succinigenes</name>
    <dbReference type="NCBI Taxonomy" id="1896222"/>
    <lineage>
        <taxon>Bacteria</taxon>
        <taxon>Pseudomonadati</taxon>
        <taxon>Fibrobacterota</taxon>
        <taxon>Fibrobacteria</taxon>
        <taxon>Fibrobacterales</taxon>
        <taxon>Fibrobacteraceae</taxon>
        <taxon>Hallerella</taxon>
    </lineage>
</organism>
<dbReference type="Pfam" id="PF04257">
    <property type="entry name" value="Exonuc_V_gamma"/>
    <property type="match status" value="1"/>
</dbReference>
<evidence type="ECO:0000256" key="1">
    <source>
        <dbReference type="ARBA" id="ARBA00022722"/>
    </source>
</evidence>
<dbReference type="GO" id="GO:0006281">
    <property type="term" value="P:DNA repair"/>
    <property type="evidence" value="ECO:0007669"/>
    <property type="project" value="UniProtKB-KW"/>
</dbReference>
<keyword evidence="3" id="KW-0227">DNA damage</keyword>
<dbReference type="RefSeq" id="WP_100425639.1">
    <property type="nucleotide sequence ID" value="NZ_PGEX01000001.1"/>
</dbReference>
<keyword evidence="1" id="KW-0540">Nuclease</keyword>
<evidence type="ECO:0000256" key="2">
    <source>
        <dbReference type="ARBA" id="ARBA00022741"/>
    </source>
</evidence>
<evidence type="ECO:0000313" key="12">
    <source>
        <dbReference type="Proteomes" id="UP000231134"/>
    </source>
</evidence>
<dbReference type="InterPro" id="IPR041500">
    <property type="entry name" value="RecC_C"/>
</dbReference>
<reference evidence="11 12" key="1">
    <citation type="submission" date="2017-11" db="EMBL/GenBank/DDBJ databases">
        <title>Animal gut microbial communities from fecal samples from Wisconsin, USA.</title>
        <authorList>
            <person name="Neumann A."/>
        </authorList>
    </citation>
    <scope>NUCLEOTIDE SEQUENCE [LARGE SCALE GENOMIC DNA]</scope>
    <source>
        <strain evidence="11 12">UWS3</strain>
    </source>
</reference>
<accession>A0A2M9A7K4</accession>
<protein>
    <submittedName>
        <fullName evidence="11">DNA helicase/exodeoxyribonuclease V gamma subunit</fullName>
    </submittedName>
</protein>
<keyword evidence="2" id="KW-0547">Nucleotide-binding</keyword>
<dbReference type="PANTHER" id="PTHR30591:SF1">
    <property type="entry name" value="RECBCD ENZYME SUBUNIT RECC"/>
    <property type="match status" value="1"/>
</dbReference>
<feature type="domain" description="RecC C-terminal" evidence="10">
    <location>
        <begin position="856"/>
        <end position="1090"/>
    </location>
</feature>
<evidence type="ECO:0000259" key="10">
    <source>
        <dbReference type="Pfam" id="PF17946"/>
    </source>
</evidence>
<dbReference type="Pfam" id="PF17946">
    <property type="entry name" value="RecC_C"/>
    <property type="match status" value="1"/>
</dbReference>
<gene>
    <name evidence="11" type="ORF">BGX16_1689</name>
</gene>
<dbReference type="EMBL" id="PGEX01000001">
    <property type="protein sequence ID" value="PJJ41700.1"/>
    <property type="molecule type" value="Genomic_DNA"/>
</dbReference>
<dbReference type="Gene3D" id="1.10.486.10">
    <property type="entry name" value="PCRA, domain 4"/>
    <property type="match status" value="1"/>
</dbReference>
<evidence type="ECO:0000256" key="7">
    <source>
        <dbReference type="ARBA" id="ARBA00022840"/>
    </source>
</evidence>
<evidence type="ECO:0000313" key="11">
    <source>
        <dbReference type="EMBL" id="PJJ41700.1"/>
    </source>
</evidence>
<evidence type="ECO:0000256" key="9">
    <source>
        <dbReference type="ARBA" id="ARBA00023204"/>
    </source>
</evidence>
<dbReference type="GO" id="GO:0006310">
    <property type="term" value="P:DNA recombination"/>
    <property type="evidence" value="ECO:0007669"/>
    <property type="project" value="TreeGrafter"/>
</dbReference>
<evidence type="ECO:0000256" key="6">
    <source>
        <dbReference type="ARBA" id="ARBA00022839"/>
    </source>
</evidence>
<dbReference type="PANTHER" id="PTHR30591">
    <property type="entry name" value="RECBCD ENZYME SUBUNIT RECC"/>
    <property type="match status" value="1"/>
</dbReference>
<keyword evidence="6" id="KW-0269">Exonuclease</keyword>
<evidence type="ECO:0000256" key="8">
    <source>
        <dbReference type="ARBA" id="ARBA00023125"/>
    </source>
</evidence>
<proteinExistence type="predicted"/>
<keyword evidence="8" id="KW-0238">DNA-binding</keyword>
<dbReference type="GO" id="GO:0004527">
    <property type="term" value="F:exonuclease activity"/>
    <property type="evidence" value="ECO:0007669"/>
    <property type="project" value="UniProtKB-KW"/>
</dbReference>
<dbReference type="SUPFAM" id="SSF52540">
    <property type="entry name" value="P-loop containing nucleoside triphosphate hydrolases"/>
    <property type="match status" value="2"/>
</dbReference>
<dbReference type="Gene3D" id="3.40.50.300">
    <property type="entry name" value="P-loop containing nucleotide triphosphate hydrolases"/>
    <property type="match status" value="2"/>
</dbReference>
<dbReference type="Gene3D" id="3.40.50.10930">
    <property type="match status" value="1"/>
</dbReference>
<comment type="caution">
    <text evidence="11">The sequence shown here is derived from an EMBL/GenBank/DDBJ whole genome shotgun (WGS) entry which is preliminary data.</text>
</comment>
<keyword evidence="5 11" id="KW-0347">Helicase</keyword>
<keyword evidence="7" id="KW-0067">ATP-binding</keyword>
<dbReference type="GO" id="GO:0003677">
    <property type="term" value="F:DNA binding"/>
    <property type="evidence" value="ECO:0007669"/>
    <property type="project" value="UniProtKB-KW"/>
</dbReference>
<evidence type="ECO:0000256" key="3">
    <source>
        <dbReference type="ARBA" id="ARBA00022763"/>
    </source>
</evidence>
<dbReference type="OrthoDB" id="9762834at2"/>
<dbReference type="AlphaFoldDB" id="A0A2M9A7K4"/>
<keyword evidence="12" id="KW-1185">Reference proteome</keyword>
<evidence type="ECO:0000256" key="4">
    <source>
        <dbReference type="ARBA" id="ARBA00022801"/>
    </source>
</evidence>
<evidence type="ECO:0000256" key="5">
    <source>
        <dbReference type="ARBA" id="ARBA00022806"/>
    </source>
</evidence>
<dbReference type="GO" id="GO:0005524">
    <property type="term" value="F:ATP binding"/>
    <property type="evidence" value="ECO:0007669"/>
    <property type="project" value="UniProtKB-KW"/>
</dbReference>
<dbReference type="InterPro" id="IPR027417">
    <property type="entry name" value="P-loop_NTPase"/>
</dbReference>
<sequence>MPQHLHLKFAVNLETLADEMIEEISKAWKSPLDAPIVIFSEYKVEQWFRLHWIEKKGVLANLNRKSLDRFLMDILVGDDPTKKKLTSDMLRNVILAYLQKTGEDDIPNYKALDERVSEYLVDPLSGAVDENRLFDFANKLSGLFLEYETSRPGEFLSGVDGFLDCWKQGALKDFFLSKTGKPVENEVWERKLYSAIFHNENGDSLLTKVFKAAAKDSDRQVEYLTLPFLYHMNRQGGKMEFHYDSKQPVFILGLSGMGQFYRVVLQEFAKEHEVYAYIQNPCMEFWEDIEDSKVKRDIKPSYSAKEDPDSDVENDLAENENTLLVNWGRAGRDNIKLWSLADDYQEGFDEDVKSLYEKEKDHPGDTLLHQLQWMIAHRKNVFSDGYVFKNDESLTITAAPSKVREVEAVHTQICKLLENGSDIRDILVVSPNIAAYRTAIYQVFDQSEKTTANGVHVRFAMLDSAQKKSLLGEALDVFFAIRKKGALARDDFFDFVRSPIVQNVRHISSDDVDCWETWVSDMNVYRDHRAVSNEKEDWLCSVRRMLMARLSDSVVNVAGEEYLPYANINSENDSTLNRFAQMVLDLETWIAKSRKPAVQTAVEDRFTIAELQEFLNSFFLMGNAPAALMGESIIYNNVVKAVDELKYQFATGLSEISWNVVAQTVQCAAISSEYSCGNLFVGGISFMKFAPNRTIPVKHLFFLGANADDFPGTKSFDTLDLRKSVARWPGDDTPVEKNRYAFLCQLMSTSESLHISYQNMYLPKDQELFPSSVVNDLLNFLKKAVNDPSIEVLPVQKISIDEKRPLNDLYTERELRNKRTVQQFNAASRQDASAIRNFLEGIPDQPEDASKKLPERVSSYSFRKFLEDPFQYQANQKMYFEEEENVEKLAMEPVKWNHLQSSSALKFFVAQELGIPQEKKSEIDKELLRLNGSLPLGNFGEKTWNLLQQMAKGFAQKILEECPSGEWEFSSENFEVNIPREGHASWTLLSSVKIVARNCSGAVKLIDVTRGFALVSKVLSNYIAALGMIAKGLVAENVPVELRILDKNSLDGKESKNAKFLVTRTRSGAVDLLNRLYEKMFVEGYRKIVPIQLLMENFKNIFALNDKLLGSKGPWEYFAGRHIFDARTEDVSGFNDQDSKRFVAEWNEAVLMMKNLMPDLAEAFQPKEKKTNAKKGKK</sequence>
<dbReference type="Proteomes" id="UP000231134">
    <property type="component" value="Unassembled WGS sequence"/>
</dbReference>